<evidence type="ECO:0000313" key="4">
    <source>
        <dbReference type="Proteomes" id="UP000093205"/>
    </source>
</evidence>
<dbReference type="InterPro" id="IPR036709">
    <property type="entry name" value="Autotransporte_beta_dom_sf"/>
</dbReference>
<organism evidence="3 4">
    <name type="scientific">Campylobacter hepaticus</name>
    <dbReference type="NCBI Taxonomy" id="1813019"/>
    <lineage>
        <taxon>Bacteria</taxon>
        <taxon>Pseudomonadati</taxon>
        <taxon>Campylobacterota</taxon>
        <taxon>Epsilonproteobacteria</taxon>
        <taxon>Campylobacterales</taxon>
        <taxon>Campylobacteraceae</taxon>
        <taxon>Campylobacter</taxon>
    </lineage>
</organism>
<accession>A0AAD0RCU5</accession>
<feature type="region of interest" description="Disordered" evidence="1">
    <location>
        <begin position="651"/>
        <end position="671"/>
    </location>
</feature>
<gene>
    <name evidence="3" type="ORF">A2J15_004320</name>
</gene>
<dbReference type="RefSeq" id="WP_116980493.1">
    <property type="nucleotide sequence ID" value="NZ_CP031611.1"/>
</dbReference>
<reference evidence="3 4" key="1">
    <citation type="submission" date="2018-08" db="EMBL/GenBank/DDBJ databases">
        <title>Survival mechanisms of Campylobacter hepaticus identified by genomic analysis and comparative transcriptomic analysis of in vivo and in vitro derived bacteria.</title>
        <authorList>
            <person name="Van T.T.H."/>
            <person name="Moore R.J."/>
        </authorList>
    </citation>
    <scope>NUCLEOTIDE SEQUENCE [LARGE SCALE GENOMIC DNA]</scope>
    <source>
        <strain evidence="3 4">HV10</strain>
    </source>
</reference>
<name>A0AAD0RCU5_9BACT</name>
<keyword evidence="4" id="KW-1185">Reference proteome</keyword>
<proteinExistence type="predicted"/>
<feature type="chain" id="PRO_5041900278" description="Autotransporter domain-containing protein" evidence="2">
    <location>
        <begin position="24"/>
        <end position="1299"/>
    </location>
</feature>
<evidence type="ECO:0000256" key="2">
    <source>
        <dbReference type="SAM" id="SignalP"/>
    </source>
</evidence>
<protein>
    <recommendedName>
        <fullName evidence="5">Autotransporter domain-containing protein</fullName>
    </recommendedName>
</protein>
<dbReference type="EMBL" id="CP031611">
    <property type="protein sequence ID" value="AXP08932.1"/>
    <property type="molecule type" value="Genomic_DNA"/>
</dbReference>
<keyword evidence="2" id="KW-0732">Signal</keyword>
<dbReference type="GeneID" id="44004740"/>
<evidence type="ECO:0000256" key="1">
    <source>
        <dbReference type="SAM" id="MobiDB-lite"/>
    </source>
</evidence>
<sequence>MASSKKLILSLATISCLSSLALAQISGPPYAIPYTQGNNYYYTLLGYYPGTQIEVNGNGSTNSIFLGKYAYVRSSNNGVKTLYVHATTDEKIDIRKILNKGIIAGFLNIENKGSFNNGSIHVGDIDNQGYIKKVYIGIWGENNGKIQLDSFKNSGIIYASNGDGILFEGKDTQIGNFINTGIIVGNHSNSSNNASVLIGRPDKNHGNTTIDLFLNEGLIGSNMAKYGVKFDSGNDSNGGNNNRHKATVKHFINTATIQAKDTALHLSNTTITDFLNMDTIKAENGKAIETLKQTRITNFINAGTIKSESSSQEAIKFAHSIIDNILNTGNIEGKKQAIIFNGSNVKNFINSGTIKSTNNDQSNAIEVNGNRTINNFINSGTIYGNDTIRFNKTAKINYVYNTSIIYGGNTSVHVYGGNIDHFVNKGIIANDKTVNYGAAIKLENGGTIKHITNTGLIASKKAGISVTYGKFGTITLEEGSIVYGEHFGVCIAQWQNLDELIIVGSSQIASGIYSNHYGIFLGTGSQASKIELKNQAVVQAKQNAIKLENQANLSGLNIDNSTIKSGQEAILNAKGKIADINVNNGALIQSYSNTAISNLGTIDKITISGTNTKIIGDIQNKGTITSGITIQNDAQIQGQLVNEGTIKADANGKSRKRRSLDESQQSDEESKAAILIKESGQITSTSGKAGIINKDKGKIEGNIISKSSNTISLENQGSVTGNISNSGTGNLMIENKNNGSNSATISGSIMNTNSGNVILDNSATITQGITNQGTGNLMITNQSGASIENISNESSGDVMLNNTGSITKGITNSGNGNLNLTNQENATISGGITNSGSGTLMLNNFGSIGTNTDGYNISNEGSGSVNITSWTIRTGSNNKLQTLTVGGKSANSVMVGNLIVDQGNLNMDELNDIKNLVKGVSLNNIKKIKTNGGGEMILNYDALSGKISTDFNLNASIIGASFRSLNASSIKRNAFVDGLMNNMNLSLTFNPNHFNLNTNLTFNEDNLYASINDYIQSDIQTYTHDNIKEHALVILPYFSSQSVELSLNEKSKGHIKGNILAYSTLKESGTYSFYAGYEDTKMNSYYFDVKNRTYYTGIKYFNTLFYTDNNQEVYIKAQAKAAFIKNEFLKKIANNEASANPNAYTYGGGIDLGMNFILGSHMLTPQIGLGYEGSYMQAYSIKDIKGRASVQKGERIYKNINNLFSTKASFAYFKDWLPYLKTSIELGAKLYMNTTIHTKARFGTIKVEDEINLARIQRFANASLILPLNQSFIMSMNYNAQNSKDATTHTAYAQFSYLW</sequence>
<dbReference type="KEGG" id="chw:A2J15_004320"/>
<evidence type="ECO:0008006" key="5">
    <source>
        <dbReference type="Google" id="ProtNLM"/>
    </source>
</evidence>
<evidence type="ECO:0000313" key="3">
    <source>
        <dbReference type="EMBL" id="AXP08932.1"/>
    </source>
</evidence>
<dbReference type="Proteomes" id="UP000093205">
    <property type="component" value="Chromosome"/>
</dbReference>
<feature type="signal peptide" evidence="2">
    <location>
        <begin position="1"/>
        <end position="23"/>
    </location>
</feature>
<dbReference type="SUPFAM" id="SSF103515">
    <property type="entry name" value="Autotransporter"/>
    <property type="match status" value="1"/>
</dbReference>